<evidence type="ECO:0000256" key="2">
    <source>
        <dbReference type="SAM" id="MobiDB-lite"/>
    </source>
</evidence>
<comment type="caution">
    <text evidence="3">The sequence shown here is derived from an EMBL/GenBank/DDBJ whole genome shotgun (WGS) entry which is preliminary data.</text>
</comment>
<dbReference type="Proteomes" id="UP000002296">
    <property type="component" value="Unassembled WGS sequence"/>
</dbReference>
<keyword evidence="1" id="KW-0175">Coiled coil</keyword>
<dbReference type="EMBL" id="AAHK01000461">
    <property type="protein sequence ID" value="EAN92127.1"/>
    <property type="molecule type" value="Genomic_DNA"/>
</dbReference>
<feature type="coiled-coil region" evidence="1">
    <location>
        <begin position="1020"/>
        <end position="1047"/>
    </location>
</feature>
<feature type="compositionally biased region" description="Basic and acidic residues" evidence="2">
    <location>
        <begin position="82"/>
        <end position="98"/>
    </location>
</feature>
<sequence>MTSRPLEPLQDDERLMSISPLSDVSRYGHRPPRSTSPVRTAAEVPPPRYCLEKATAGIRVLGLLSTATRWSFGMILGTDGAETTKSEKEQEINSRHPDAPSSSCSSLHATTLSWNTVALLAKHVYLIDVVWSPASYASFYHSLAPPSALSLETFLPTPPSSASLSAITAWERLLCAVFFSTSVEQMVLLRHALSWEEKCRFEDVLAVVRHCTRVLVDGFFRWVPPPTGVRLLLSYHGNSSSDIHCGGSVGEIKVGLLEVESVVLVQRHLASLRRCWLSTDSEEEMGAGVAVGAHVNNPREDLHRTVRAFQRKGSHLRRWAKDNPGGAYDDSNNNSNGSPWNLSNTQRLLNAMAVVAHIESYLESAMPSCDRSTLCHHDDYVNGGGCGIGGASRLPFTPAQRDHLIEMLALLMYPCKENFSSEGRRIATHWLWVNLAAETNTALFNGPSGLLFHDFLASLAHWLVLQVVPALMTLVSAASCSGYVDTSSPPDRALRLGFHRAEESVADVADVLRAPTVKSTSSSSSSSAAAAAADLAARRNVLLGITVSDWLRWLRQYHARNGNGNIDGGRETTCRLQFFSSLSSTGARLLDVFDSLELFSPNSTRSPTGSGIWPVLSNGVFERHGAWVVAHWAVGSSYAEVSSINSECNSRTSQTAVAAREPLEIFTLGEFIARYRFSVDATRVATRLTYHLNRRQTVSEGDMWRPLPPLFHISVENFNTFMPIIQAKLICSAAIVDYTSYVSAKEEKEEAAGVWQKNTIRRVGVDLVRDNPVSAREAPSVIIREDSGLVKLYDSGVLEQLEEARLRGWAQLHECGTLILQAFLRACWSVRWNLVPLRRRAHRQAVVPVQAALRVRGAALRAGRQARRLLEQRQRWLEERRRHNVMREQLVSRMELQAEGRGNGTGDGEDGMNPLSATPRTSTSWPAKLLNELIDERANCVPDPALGVGNRLDGCVKDFQGCPSQGETNAESDGDNSFDAASAVFAMERKGRCVVQHAEARIRRQLFISLEEKLRERYLLQEYRDRRVVVQQQIKEHQEAIVREQRRNWKKKNKKRQMMAQQRQHSVRRAAKEPPHRAVFSFSPPSVAAGNKCGDIPPLAEAKTNDESDTSDVVIVIDMQGDDGDEEENVELPLQASHVVENCLPQEVKKATKSRNSHVCASLRSLHCGAAGISKASCLTPRTALWRQEHEDRTFIELSQSYRWHLLRQNCALAEIVLAEMSYRRVIFLAGALERQELLVRWRTIILPYCLITEALHADILAALVILQDAPRRHGSAATRMAPGIRVRRVNTTPAVGIRPQQQPCRRTDGLSSSWQKRKKEAVLEVDGENDMSRKRFTEKKENAEVQREFLCKPKFHLLASHFSNPCLSGRVDVATDRRAPAHFKKEKGTSERRRVVTWVDPPLSSPPPSGSLK</sequence>
<feature type="compositionally biased region" description="Pro residues" evidence="2">
    <location>
        <begin position="1404"/>
        <end position="1414"/>
    </location>
</feature>
<accession>Q4DHX5</accession>
<feature type="region of interest" description="Disordered" evidence="2">
    <location>
        <begin position="320"/>
        <end position="340"/>
    </location>
</feature>
<keyword evidence="4" id="KW-1185">Reference proteome</keyword>
<organism evidence="3 4">
    <name type="scientific">Trypanosoma cruzi (strain CL Brener)</name>
    <dbReference type="NCBI Taxonomy" id="353153"/>
    <lineage>
        <taxon>Eukaryota</taxon>
        <taxon>Discoba</taxon>
        <taxon>Euglenozoa</taxon>
        <taxon>Kinetoplastea</taxon>
        <taxon>Metakinetoplastina</taxon>
        <taxon>Trypanosomatida</taxon>
        <taxon>Trypanosomatidae</taxon>
        <taxon>Trypanosoma</taxon>
        <taxon>Schizotrypanum</taxon>
    </lineage>
</organism>
<evidence type="ECO:0000313" key="4">
    <source>
        <dbReference type="Proteomes" id="UP000002296"/>
    </source>
</evidence>
<reference evidence="3 4" key="1">
    <citation type="journal article" date="2005" name="Science">
        <title>The genome sequence of Trypanosoma cruzi, etiologic agent of Chagas disease.</title>
        <authorList>
            <person name="El-Sayed N.M."/>
            <person name="Myler P.J."/>
            <person name="Bartholomeu D.C."/>
            <person name="Nilsson D."/>
            <person name="Aggarwal G."/>
            <person name="Tran A.N."/>
            <person name="Ghedin E."/>
            <person name="Worthey E.A."/>
            <person name="Delcher A.L."/>
            <person name="Blandin G."/>
            <person name="Westenberger S.J."/>
            <person name="Caler E."/>
            <person name="Cerqueira G.C."/>
            <person name="Branche C."/>
            <person name="Haas B."/>
            <person name="Anupama A."/>
            <person name="Arner E."/>
            <person name="Aslund L."/>
            <person name="Attipoe P."/>
            <person name="Bontempi E."/>
            <person name="Bringaud F."/>
            <person name="Burton P."/>
            <person name="Cadag E."/>
            <person name="Campbell D.A."/>
            <person name="Carrington M."/>
            <person name="Crabtree J."/>
            <person name="Darban H."/>
            <person name="da Silveira J.F."/>
            <person name="de Jong P."/>
            <person name="Edwards K."/>
            <person name="Englund P.T."/>
            <person name="Fazelina G."/>
            <person name="Feldblyum T."/>
            <person name="Ferella M."/>
            <person name="Frasch A.C."/>
            <person name="Gull K."/>
            <person name="Horn D."/>
            <person name="Hou L."/>
            <person name="Huang Y."/>
            <person name="Kindlund E."/>
            <person name="Klingbeil M."/>
            <person name="Kluge S."/>
            <person name="Koo H."/>
            <person name="Lacerda D."/>
            <person name="Levin M.J."/>
            <person name="Lorenzi H."/>
            <person name="Louie T."/>
            <person name="Machado C.R."/>
            <person name="McCulloch R."/>
            <person name="McKenna A."/>
            <person name="Mizuno Y."/>
            <person name="Mottram J.C."/>
            <person name="Nelson S."/>
            <person name="Ochaya S."/>
            <person name="Osoegawa K."/>
            <person name="Pai G."/>
            <person name="Parsons M."/>
            <person name="Pentony M."/>
            <person name="Pettersson U."/>
            <person name="Pop M."/>
            <person name="Ramirez J.L."/>
            <person name="Rinta J."/>
            <person name="Robertson L."/>
            <person name="Salzberg S.L."/>
            <person name="Sanchez D.O."/>
            <person name="Seyler A."/>
            <person name="Sharma R."/>
            <person name="Shetty J."/>
            <person name="Simpson A.J."/>
            <person name="Sisk E."/>
            <person name="Tammi M.T."/>
            <person name="Tarleton R."/>
            <person name="Teixeira S."/>
            <person name="Van Aken S."/>
            <person name="Vogt C."/>
            <person name="Ward P.N."/>
            <person name="Wickstead B."/>
            <person name="Wortman J."/>
            <person name="White O."/>
            <person name="Fraser C.M."/>
            <person name="Stuart K.D."/>
            <person name="Andersson B."/>
        </authorList>
    </citation>
    <scope>NUCLEOTIDE SEQUENCE [LARGE SCALE GENOMIC DNA]</scope>
    <source>
        <strain evidence="3 4">CL Brener</strain>
    </source>
</reference>
<feature type="region of interest" description="Disordered" evidence="2">
    <location>
        <begin position="898"/>
        <end position="922"/>
    </location>
</feature>
<evidence type="ECO:0000256" key="1">
    <source>
        <dbReference type="SAM" id="Coils"/>
    </source>
</evidence>
<feature type="region of interest" description="Disordered" evidence="2">
    <location>
        <begin position="1383"/>
        <end position="1414"/>
    </location>
</feature>
<dbReference type="STRING" id="353153.Q4DHX5"/>
<feature type="region of interest" description="Disordered" evidence="2">
    <location>
        <begin position="81"/>
        <end position="101"/>
    </location>
</feature>
<dbReference type="GeneID" id="3545447"/>
<evidence type="ECO:0000313" key="3">
    <source>
        <dbReference type="EMBL" id="EAN92127.1"/>
    </source>
</evidence>
<protein>
    <submittedName>
        <fullName evidence="3">Uncharacterized protein</fullName>
    </submittedName>
</protein>
<dbReference type="InParanoid" id="Q4DHX5"/>
<gene>
    <name evidence="3" type="ORF">Tc00.1047053506661.90</name>
</gene>
<dbReference type="PaxDb" id="353153-Q4DHX5"/>
<proteinExistence type="predicted"/>
<dbReference type="AlphaFoldDB" id="Q4DHX5"/>
<dbReference type="RefSeq" id="XP_813978.1">
    <property type="nucleotide sequence ID" value="XM_808885.1"/>
</dbReference>
<feature type="compositionally biased region" description="Polar residues" evidence="2">
    <location>
        <begin position="330"/>
        <end position="340"/>
    </location>
</feature>
<feature type="region of interest" description="Disordered" evidence="2">
    <location>
        <begin position="1"/>
        <end position="41"/>
    </location>
</feature>
<dbReference type="KEGG" id="tcr:506661.90"/>
<name>Q4DHX5_TRYCC</name>